<evidence type="ECO:0000256" key="7">
    <source>
        <dbReference type="SAM" id="Phobius"/>
    </source>
</evidence>
<dbReference type="GO" id="GO:0005886">
    <property type="term" value="C:plasma membrane"/>
    <property type="evidence" value="ECO:0007669"/>
    <property type="project" value="UniProtKB-SubCell"/>
</dbReference>
<evidence type="ECO:0000313" key="9">
    <source>
        <dbReference type="EMBL" id="VFR28039.1"/>
    </source>
</evidence>
<evidence type="ECO:0000256" key="6">
    <source>
        <dbReference type="ARBA" id="ARBA00023136"/>
    </source>
</evidence>
<keyword evidence="2" id="KW-0813">Transport</keyword>
<dbReference type="PANTHER" id="PTHR30509">
    <property type="entry name" value="P-HYDROXYBENZOIC ACID EFFLUX PUMP SUBUNIT-RELATED"/>
    <property type="match status" value="1"/>
</dbReference>
<dbReference type="EMBL" id="CAADIJ010000014">
    <property type="protein sequence ID" value="VFR72072.1"/>
    <property type="molecule type" value="Genomic_DNA"/>
</dbReference>
<keyword evidence="4 7" id="KW-0812">Transmembrane</keyword>
<dbReference type="GO" id="GO:0022857">
    <property type="term" value="F:transmembrane transporter activity"/>
    <property type="evidence" value="ECO:0007669"/>
    <property type="project" value="InterPro"/>
</dbReference>
<gene>
    <name evidence="9" type="ORF">ANDA3_0862</name>
    <name evidence="8" type="ORF">ANDO1_0865</name>
    <name evidence="10" type="ORF">ANDO2_0772</name>
    <name evidence="12" type="ORF">DAR2_0733</name>
    <name evidence="11" type="ORF">DAR3_0729</name>
</gene>
<evidence type="ECO:0000256" key="1">
    <source>
        <dbReference type="ARBA" id="ARBA00004651"/>
    </source>
</evidence>
<sequence>MTSPLALLPTRDEAVFSLKCFGSATLALYLAYAMGLPRPFWAMMTAYIVAQPWSGAVRSRAFYRLCGTFAGSAATIFLIPRLSHSPELTVLAMAGWVGLCLYVSLLDRTPRSYLFMLAGYTAALVGFPSVSDPFTVFDVGLARVEEISLGIVCAALVHSLVLPRGIAPAVMDRLDAIIRDAGTWITDTLAARAPADRDKARRTFASDLTQLRVMSMHVPYDTGNIRWTSRALHRMQDSLAALTPVVSAVEDRLAALRADGTPLPAPVAALLADIETWVAQGTHADPERAIALRARLRQQMPAVDSRSAWRDLLLTSLLARLHNLVDGYADSLRLRRRIQAGLAGLPTRHTRRGPGANQGLHRDHGLALLSGMAAVIAIVACCVFWIGTAWTNGATAATMAAIFSSFFAAQDNPTPSIMGFLRYTLYSVPLSALYLLGILPALHSFEMLALALFPTLFVLGVLIARPQHFGKAMPLLFGVLGSLALQDTNTSDLVSYLDITMAQVAGVGLAALVASLIRTVSADWAARRLQGANWRELSTLAAAADAPTGHGYALRMLDRVGLLLPRLAFTVRPDDAMPDDALRDLRIGREIVTLQRARRQLPMTRAALAPVLATLARHFGDRSSARSLARHPRLLPDIDRALAAVGASTGSIPGRLRAAVALVGIRRGLYPDAPAYRHGQGPESAALETTP</sequence>
<evidence type="ECO:0000256" key="2">
    <source>
        <dbReference type="ARBA" id="ARBA00022448"/>
    </source>
</evidence>
<keyword evidence="3" id="KW-1003">Cell membrane</keyword>
<keyword evidence="5 7" id="KW-1133">Transmembrane helix</keyword>
<dbReference type="EMBL" id="CAADHZ010000007">
    <property type="protein sequence ID" value="VFR22257.1"/>
    <property type="molecule type" value="Genomic_DNA"/>
</dbReference>
<feature type="transmembrane region" description="Helical" evidence="7">
    <location>
        <begin position="147"/>
        <end position="167"/>
    </location>
</feature>
<accession>A0A484QCM1</accession>
<dbReference type="EMBL" id="CAADIC010000010">
    <property type="protein sequence ID" value="VFR28039.1"/>
    <property type="molecule type" value="Genomic_DNA"/>
</dbReference>
<dbReference type="AlphaFoldDB" id="A0A484QCM1"/>
<proteinExistence type="predicted"/>
<feature type="transmembrane region" description="Helical" evidence="7">
    <location>
        <begin position="421"/>
        <end position="441"/>
    </location>
</feature>
<name>A0A484QCM1_9ZZZZ</name>
<feature type="transmembrane region" description="Helical" evidence="7">
    <location>
        <begin position="88"/>
        <end position="106"/>
    </location>
</feature>
<dbReference type="Pfam" id="PF04632">
    <property type="entry name" value="FUSC"/>
    <property type="match status" value="1"/>
</dbReference>
<dbReference type="PANTHER" id="PTHR30509:SF9">
    <property type="entry name" value="MULTIDRUG RESISTANCE PROTEIN MDTO"/>
    <property type="match status" value="1"/>
</dbReference>
<protein>
    <submittedName>
        <fullName evidence="10">Inner membrane component of tripartite multidrug resistance system</fullName>
    </submittedName>
</protein>
<evidence type="ECO:0000313" key="11">
    <source>
        <dbReference type="EMBL" id="VFR72072.1"/>
    </source>
</evidence>
<dbReference type="EMBL" id="CAADIL010000032">
    <property type="protein sequence ID" value="VFR82375.1"/>
    <property type="molecule type" value="Genomic_DNA"/>
</dbReference>
<dbReference type="InterPro" id="IPR006726">
    <property type="entry name" value="PHBA_efflux_AaeB/fusaric-R"/>
</dbReference>
<evidence type="ECO:0000256" key="4">
    <source>
        <dbReference type="ARBA" id="ARBA00022692"/>
    </source>
</evidence>
<evidence type="ECO:0000313" key="10">
    <source>
        <dbReference type="EMBL" id="VFR35496.1"/>
    </source>
</evidence>
<organism evidence="10">
    <name type="scientific">plant metagenome</name>
    <dbReference type="NCBI Taxonomy" id="1297885"/>
    <lineage>
        <taxon>unclassified sequences</taxon>
        <taxon>metagenomes</taxon>
        <taxon>organismal metagenomes</taxon>
    </lineage>
</organism>
<evidence type="ECO:0000256" key="3">
    <source>
        <dbReference type="ARBA" id="ARBA00022475"/>
    </source>
</evidence>
<feature type="transmembrane region" description="Helical" evidence="7">
    <location>
        <begin position="26"/>
        <end position="50"/>
    </location>
</feature>
<reference evidence="10" key="1">
    <citation type="submission" date="2019-03" db="EMBL/GenBank/DDBJ databases">
        <authorList>
            <person name="Danneels B."/>
        </authorList>
    </citation>
    <scope>NUCLEOTIDE SEQUENCE</scope>
</reference>
<evidence type="ECO:0000313" key="12">
    <source>
        <dbReference type="EMBL" id="VFR82375.1"/>
    </source>
</evidence>
<feature type="transmembrane region" description="Helical" evidence="7">
    <location>
        <begin position="113"/>
        <end position="131"/>
    </location>
</feature>
<feature type="transmembrane region" description="Helical" evidence="7">
    <location>
        <begin position="62"/>
        <end position="82"/>
    </location>
</feature>
<evidence type="ECO:0000313" key="8">
    <source>
        <dbReference type="EMBL" id="VFR22257.1"/>
    </source>
</evidence>
<dbReference type="EMBL" id="CAADIB010000015">
    <property type="protein sequence ID" value="VFR35496.1"/>
    <property type="molecule type" value="Genomic_DNA"/>
</dbReference>
<comment type="subcellular location">
    <subcellularLocation>
        <location evidence="1">Cell membrane</location>
        <topology evidence="1">Multi-pass membrane protein</topology>
    </subcellularLocation>
</comment>
<feature type="transmembrane region" description="Helical" evidence="7">
    <location>
        <begin position="447"/>
        <end position="464"/>
    </location>
</feature>
<keyword evidence="6 7" id="KW-0472">Membrane</keyword>
<evidence type="ECO:0000256" key="5">
    <source>
        <dbReference type="ARBA" id="ARBA00022989"/>
    </source>
</evidence>
<feature type="transmembrane region" description="Helical" evidence="7">
    <location>
        <begin position="366"/>
        <end position="387"/>
    </location>
</feature>